<keyword evidence="6 10" id="KW-0418">Kinase</keyword>
<feature type="transmembrane region" description="Helical" evidence="8">
    <location>
        <begin position="16"/>
        <end position="35"/>
    </location>
</feature>
<evidence type="ECO:0000256" key="2">
    <source>
        <dbReference type="ARBA" id="ARBA00012438"/>
    </source>
</evidence>
<sequence length="574" mass="62852">MLPGGRGIDGLDRLDVRLVALLGLALLPIGIIAMVQTYRVIDEADSNAEAALAGMTISAANSEREDILRIRGAARVTAALVPLLLDDLPGCSRHVEQFVNSNDAVSFGGYVDQEGILLCGSAAVGEDFSEAQLHIEQSGLDTGLIVAVPGTISKRNVVAVTQPVYIDGVRQGYVVFSIPQEPLEVQRATENSPLPLVTLTYNDQGDLLSEWTSDPDIDIAGSMPNALSLAELTTSSQASFEVRANDGERRFYTIAPLIPGEIFAMSIWRPSAVRTGGLTAASALLFPLLMWLVSIGVAYFAVHRLVVRHIRLLRQRIRAFTMNRRILAPDGDGDIPSELREVSDAFHLLTERIVRDEADLENSIHEKDVLLKEVHHRVKNNLQLISSMINMQVRKSPAPETRAILKRMQERVMGLATIHRNLYQASVLSRVDSERLIADLIEHVIRTSDLEDRGVKLEVDVEPVILYPDQAVPLSLLVTETITNAIKYVGTPPDGPPWIKLSLRYEESGNVVLRVVNSTQTPMQEIERGESSGLGTQLMGAFVLQLDAVARIGPQDDSFVVEVEFQPSDFGEAA</sequence>
<evidence type="ECO:0000259" key="9">
    <source>
        <dbReference type="Pfam" id="PF07568"/>
    </source>
</evidence>
<keyword evidence="8" id="KW-1133">Transmembrane helix</keyword>
<dbReference type="OrthoDB" id="9767435at2"/>
<keyword evidence="5" id="KW-0547">Nucleotide-binding</keyword>
<keyword evidence="8" id="KW-0812">Transmembrane</keyword>
<dbReference type="InterPro" id="IPR036890">
    <property type="entry name" value="HATPase_C_sf"/>
</dbReference>
<protein>
    <recommendedName>
        <fullName evidence="2">histidine kinase</fullName>
        <ecNumber evidence="2">2.7.13.3</ecNumber>
    </recommendedName>
</protein>
<dbReference type="InterPro" id="IPR011495">
    <property type="entry name" value="Sig_transdc_His_kin_sub2_dim/P"/>
</dbReference>
<proteinExistence type="predicted"/>
<evidence type="ECO:0000256" key="5">
    <source>
        <dbReference type="ARBA" id="ARBA00022741"/>
    </source>
</evidence>
<dbReference type="Proteomes" id="UP000248916">
    <property type="component" value="Unassembled WGS sequence"/>
</dbReference>
<reference evidence="10 11" key="1">
    <citation type="submission" date="2018-06" db="EMBL/GenBank/DDBJ databases">
        <title>Genomic Encyclopedia of Archaeal and Bacterial Type Strains, Phase II (KMG-II): from individual species to whole genera.</title>
        <authorList>
            <person name="Goeker M."/>
        </authorList>
    </citation>
    <scope>NUCLEOTIDE SEQUENCE [LARGE SCALE GENOMIC DNA]</scope>
    <source>
        <strain evidence="10 11">DSM 22009</strain>
    </source>
</reference>
<feature type="domain" description="Signal transduction histidine kinase subgroup 2 dimerisation and phosphoacceptor" evidence="9">
    <location>
        <begin position="373"/>
        <end position="446"/>
    </location>
</feature>
<organism evidence="10 11">
    <name type="scientific">Palleronia aestuarii</name>
    <dbReference type="NCBI Taxonomy" id="568105"/>
    <lineage>
        <taxon>Bacteria</taxon>
        <taxon>Pseudomonadati</taxon>
        <taxon>Pseudomonadota</taxon>
        <taxon>Alphaproteobacteria</taxon>
        <taxon>Rhodobacterales</taxon>
        <taxon>Roseobacteraceae</taxon>
        <taxon>Palleronia</taxon>
    </lineage>
</organism>
<dbReference type="Gene3D" id="3.30.450.20">
    <property type="entry name" value="PAS domain"/>
    <property type="match status" value="1"/>
</dbReference>
<keyword evidence="4" id="KW-0808">Transferase</keyword>
<evidence type="ECO:0000256" key="6">
    <source>
        <dbReference type="ARBA" id="ARBA00022777"/>
    </source>
</evidence>
<keyword evidence="8" id="KW-0472">Membrane</keyword>
<dbReference type="Gene3D" id="3.30.565.10">
    <property type="entry name" value="Histidine kinase-like ATPase, C-terminal domain"/>
    <property type="match status" value="1"/>
</dbReference>
<gene>
    <name evidence="10" type="ORF">LX81_00592</name>
</gene>
<name>A0A2W7QAW5_9RHOB</name>
<evidence type="ECO:0000313" key="11">
    <source>
        <dbReference type="Proteomes" id="UP000248916"/>
    </source>
</evidence>
<dbReference type="Pfam" id="PF07568">
    <property type="entry name" value="HisKA_2"/>
    <property type="match status" value="1"/>
</dbReference>
<evidence type="ECO:0000313" key="10">
    <source>
        <dbReference type="EMBL" id="PZX18899.1"/>
    </source>
</evidence>
<dbReference type="GO" id="GO:0005524">
    <property type="term" value="F:ATP binding"/>
    <property type="evidence" value="ECO:0007669"/>
    <property type="project" value="UniProtKB-KW"/>
</dbReference>
<evidence type="ECO:0000256" key="3">
    <source>
        <dbReference type="ARBA" id="ARBA00022553"/>
    </source>
</evidence>
<dbReference type="GO" id="GO:0004673">
    <property type="term" value="F:protein histidine kinase activity"/>
    <property type="evidence" value="ECO:0007669"/>
    <property type="project" value="UniProtKB-EC"/>
</dbReference>
<dbReference type="PANTHER" id="PTHR41523:SF8">
    <property type="entry name" value="ETHYLENE RESPONSE SENSOR PROTEIN"/>
    <property type="match status" value="1"/>
</dbReference>
<keyword evidence="3" id="KW-0597">Phosphoprotein</keyword>
<accession>A0A2W7QAW5</accession>
<evidence type="ECO:0000256" key="7">
    <source>
        <dbReference type="ARBA" id="ARBA00022840"/>
    </source>
</evidence>
<comment type="caution">
    <text evidence="10">The sequence shown here is derived from an EMBL/GenBank/DDBJ whole genome shotgun (WGS) entry which is preliminary data.</text>
</comment>
<keyword evidence="7" id="KW-0067">ATP-binding</keyword>
<dbReference type="AlphaFoldDB" id="A0A2W7QAW5"/>
<dbReference type="SUPFAM" id="SSF55874">
    <property type="entry name" value="ATPase domain of HSP90 chaperone/DNA topoisomerase II/histidine kinase"/>
    <property type="match status" value="1"/>
</dbReference>
<feature type="transmembrane region" description="Helical" evidence="8">
    <location>
        <begin position="288"/>
        <end position="307"/>
    </location>
</feature>
<dbReference type="PANTHER" id="PTHR41523">
    <property type="entry name" value="TWO-COMPONENT SYSTEM SENSOR PROTEIN"/>
    <property type="match status" value="1"/>
</dbReference>
<comment type="catalytic activity">
    <reaction evidence="1">
        <text>ATP + protein L-histidine = ADP + protein N-phospho-L-histidine.</text>
        <dbReference type="EC" id="2.7.13.3"/>
    </reaction>
</comment>
<keyword evidence="11" id="KW-1185">Reference proteome</keyword>
<dbReference type="EC" id="2.7.13.3" evidence="2"/>
<evidence type="ECO:0000256" key="4">
    <source>
        <dbReference type="ARBA" id="ARBA00022679"/>
    </source>
</evidence>
<dbReference type="EMBL" id="QKZL01000002">
    <property type="protein sequence ID" value="PZX18899.1"/>
    <property type="molecule type" value="Genomic_DNA"/>
</dbReference>
<evidence type="ECO:0000256" key="1">
    <source>
        <dbReference type="ARBA" id="ARBA00000085"/>
    </source>
</evidence>
<evidence type="ECO:0000256" key="8">
    <source>
        <dbReference type="SAM" id="Phobius"/>
    </source>
</evidence>
<dbReference type="RefSeq" id="WP_146259381.1">
    <property type="nucleotide sequence ID" value="NZ_QKZL01000002.1"/>
</dbReference>